<keyword evidence="3" id="KW-1185">Reference proteome</keyword>
<dbReference type="EMBL" id="VIGC01000024">
    <property type="protein sequence ID" value="TQE94372.1"/>
    <property type="molecule type" value="Genomic_DNA"/>
</dbReference>
<keyword evidence="1" id="KW-0812">Transmembrane</keyword>
<protein>
    <submittedName>
        <fullName evidence="2">Uncharacterized protein</fullName>
    </submittedName>
</protein>
<reference evidence="2 3" key="1">
    <citation type="submission" date="2019-06" db="EMBL/GenBank/DDBJ databases">
        <title>Genome sequence of Litorilinea aerophila BAA-2444.</title>
        <authorList>
            <person name="Maclea K.S."/>
            <person name="Maurais E.G."/>
            <person name="Iannazzi L.C."/>
        </authorList>
    </citation>
    <scope>NUCLEOTIDE SEQUENCE [LARGE SCALE GENOMIC DNA]</scope>
    <source>
        <strain evidence="2 3">ATCC BAA-2444</strain>
    </source>
</reference>
<name>A0A540VCC7_9CHLR</name>
<dbReference type="Proteomes" id="UP000317371">
    <property type="component" value="Unassembled WGS sequence"/>
</dbReference>
<dbReference type="RefSeq" id="WP_141611290.1">
    <property type="nucleotide sequence ID" value="NZ_VIGC02000024.1"/>
</dbReference>
<feature type="transmembrane region" description="Helical" evidence="1">
    <location>
        <begin position="129"/>
        <end position="150"/>
    </location>
</feature>
<gene>
    <name evidence="2" type="ORF">FKZ61_16685</name>
</gene>
<evidence type="ECO:0000256" key="1">
    <source>
        <dbReference type="SAM" id="Phobius"/>
    </source>
</evidence>
<keyword evidence="1" id="KW-0472">Membrane</keyword>
<sequence length="158" mass="17883">MERLWHWLRACWPVEGQQPGVDLGEGRVLPAEEVLESHFRRLSTARGARTQNVTVQVGENLTAAITVLAPHLFPLTVLAEDVAQALPQVHPAPHFRQTLHQALERTHRQHTAQRLLGTRPAPTQNTSPWPQWGSFALLGLCTFLLLALGYRWQYGHRQ</sequence>
<comment type="caution">
    <text evidence="2">The sequence shown here is derived from an EMBL/GenBank/DDBJ whole genome shotgun (WGS) entry which is preliminary data.</text>
</comment>
<evidence type="ECO:0000313" key="3">
    <source>
        <dbReference type="Proteomes" id="UP000317371"/>
    </source>
</evidence>
<keyword evidence="1" id="KW-1133">Transmembrane helix</keyword>
<dbReference type="InParanoid" id="A0A540VCC7"/>
<organism evidence="2 3">
    <name type="scientific">Litorilinea aerophila</name>
    <dbReference type="NCBI Taxonomy" id="1204385"/>
    <lineage>
        <taxon>Bacteria</taxon>
        <taxon>Bacillati</taxon>
        <taxon>Chloroflexota</taxon>
        <taxon>Caldilineae</taxon>
        <taxon>Caldilineales</taxon>
        <taxon>Caldilineaceae</taxon>
        <taxon>Litorilinea</taxon>
    </lineage>
</organism>
<dbReference type="AlphaFoldDB" id="A0A540VCC7"/>
<accession>A0A540VCC7</accession>
<evidence type="ECO:0000313" key="2">
    <source>
        <dbReference type="EMBL" id="TQE94372.1"/>
    </source>
</evidence>
<proteinExistence type="predicted"/>